<gene>
    <name evidence="3" type="ORF">SAMN05421666_1950</name>
</gene>
<dbReference type="STRING" id="573024.SAMN05216208_0186"/>
<feature type="chain" id="PRO_5009942030" description="DUF4394 domain-containing protein" evidence="1">
    <location>
        <begin position="23"/>
        <end position="284"/>
    </location>
</feature>
<organism evidence="3 4">
    <name type="scientific">Roseovarius nanhaiticus</name>
    <dbReference type="NCBI Taxonomy" id="573024"/>
    <lineage>
        <taxon>Bacteria</taxon>
        <taxon>Pseudomonadati</taxon>
        <taxon>Pseudomonadota</taxon>
        <taxon>Alphaproteobacteria</taxon>
        <taxon>Rhodobacterales</taxon>
        <taxon>Roseobacteraceae</taxon>
        <taxon>Roseovarius</taxon>
    </lineage>
</organism>
<proteinExistence type="predicted"/>
<keyword evidence="4" id="KW-1185">Reference proteome</keyword>
<dbReference type="RefSeq" id="WP_076532990.1">
    <property type="nucleotide sequence ID" value="NZ_FOAC01000001.1"/>
</dbReference>
<dbReference type="EMBL" id="FTNV01000001">
    <property type="protein sequence ID" value="SIS10689.1"/>
    <property type="molecule type" value="Genomic_DNA"/>
</dbReference>
<protein>
    <recommendedName>
        <fullName evidence="2">DUF4394 domain-containing protein</fullName>
    </recommendedName>
</protein>
<feature type="signal peptide" evidence="1">
    <location>
        <begin position="1"/>
        <end position="22"/>
    </location>
</feature>
<name>A0A1N7GDM3_9RHOB</name>
<dbReference type="Proteomes" id="UP000186019">
    <property type="component" value="Unassembled WGS sequence"/>
</dbReference>
<dbReference type="AlphaFoldDB" id="A0A1N7GDM3"/>
<dbReference type="InterPro" id="IPR025507">
    <property type="entry name" value="DUF4394"/>
</dbReference>
<evidence type="ECO:0000256" key="1">
    <source>
        <dbReference type="SAM" id="SignalP"/>
    </source>
</evidence>
<keyword evidence="1" id="KW-0732">Signal</keyword>
<dbReference type="OrthoDB" id="531718at2"/>
<reference evidence="3 4" key="1">
    <citation type="submission" date="2017-01" db="EMBL/GenBank/DDBJ databases">
        <authorList>
            <person name="Mah S.A."/>
            <person name="Swanson W.J."/>
            <person name="Moy G.W."/>
            <person name="Vacquier V.D."/>
        </authorList>
    </citation>
    <scope>NUCLEOTIDE SEQUENCE [LARGE SCALE GENOMIC DNA]</scope>
    <source>
        <strain evidence="3 4">DSM 29590</strain>
    </source>
</reference>
<sequence>MTIRTTAAFAFTAATLAAPAMAMDHGKAMGYALAEDGGTLVTMADISAPGDVQTYALETPLRAIAYRPVTDQLLGYADGMIYEVDPMTGALTDLGATFMDDALIGEGAVAFDFNNKIDAVRAVGADGANLVYFPAGFGDGDDKANSVRRFTDAFYADGDSSAGADPMIFANAYTNAISGMTAGSTAQYALDARANALVTLANNAGELATVGLLTVDGEAVDVVDAGGFDIVSPEEGTDMAYAILQIDGEATAGLYEVDLSTGALTDLADLGMGGFSGFAVSHGK</sequence>
<evidence type="ECO:0000259" key="2">
    <source>
        <dbReference type="Pfam" id="PF14339"/>
    </source>
</evidence>
<dbReference type="Pfam" id="PF14339">
    <property type="entry name" value="DUF4394"/>
    <property type="match status" value="1"/>
</dbReference>
<evidence type="ECO:0000313" key="4">
    <source>
        <dbReference type="Proteomes" id="UP000186019"/>
    </source>
</evidence>
<evidence type="ECO:0000313" key="3">
    <source>
        <dbReference type="EMBL" id="SIS10689.1"/>
    </source>
</evidence>
<feature type="domain" description="DUF4394" evidence="2">
    <location>
        <begin position="48"/>
        <end position="274"/>
    </location>
</feature>
<accession>A0A1N7GDM3</accession>